<proteinExistence type="predicted"/>
<keyword evidence="3" id="KW-1185">Reference proteome</keyword>
<dbReference type="Proteomes" id="UP001500665">
    <property type="component" value="Unassembled WGS sequence"/>
</dbReference>
<evidence type="ECO:0000256" key="1">
    <source>
        <dbReference type="SAM" id="MobiDB-lite"/>
    </source>
</evidence>
<comment type="caution">
    <text evidence="2">The sequence shown here is derived from an EMBL/GenBank/DDBJ whole genome shotgun (WGS) entry which is preliminary data.</text>
</comment>
<sequence length="86" mass="9344">MVTVSDPSDWSDRQRGAVLASLLTDLLNTVPTARDSWTCDAAELDRRRRGAEDIAAQMDRVLRPAPAVARVPPPRGPLIRPVDGPS</sequence>
<reference evidence="3" key="1">
    <citation type="journal article" date="2019" name="Int. J. Syst. Evol. Microbiol.">
        <title>The Global Catalogue of Microorganisms (GCM) 10K type strain sequencing project: providing services to taxonomists for standard genome sequencing and annotation.</title>
        <authorList>
            <consortium name="The Broad Institute Genomics Platform"/>
            <consortium name="The Broad Institute Genome Sequencing Center for Infectious Disease"/>
            <person name="Wu L."/>
            <person name="Ma J."/>
        </authorList>
    </citation>
    <scope>NUCLEOTIDE SEQUENCE [LARGE SCALE GENOMIC DNA]</scope>
    <source>
        <strain evidence="3">JCM 10696</strain>
    </source>
</reference>
<evidence type="ECO:0000313" key="3">
    <source>
        <dbReference type="Proteomes" id="UP001500665"/>
    </source>
</evidence>
<gene>
    <name evidence="2" type="ORF">GCM10009550_62510</name>
</gene>
<dbReference type="EMBL" id="BAAAHH010000034">
    <property type="protein sequence ID" value="GAA0964498.1"/>
    <property type="molecule type" value="Genomic_DNA"/>
</dbReference>
<name>A0ABP4CBL4_9ACTN</name>
<feature type="region of interest" description="Disordered" evidence="1">
    <location>
        <begin position="67"/>
        <end position="86"/>
    </location>
</feature>
<accession>A0ABP4CBL4</accession>
<evidence type="ECO:0000313" key="2">
    <source>
        <dbReference type="EMBL" id="GAA0964498.1"/>
    </source>
</evidence>
<organism evidence="2 3">
    <name type="scientific">Actinocorallia libanotica</name>
    <dbReference type="NCBI Taxonomy" id="46162"/>
    <lineage>
        <taxon>Bacteria</taxon>
        <taxon>Bacillati</taxon>
        <taxon>Actinomycetota</taxon>
        <taxon>Actinomycetes</taxon>
        <taxon>Streptosporangiales</taxon>
        <taxon>Thermomonosporaceae</taxon>
        <taxon>Actinocorallia</taxon>
    </lineage>
</organism>
<protein>
    <submittedName>
        <fullName evidence="2">Uncharacterized protein</fullName>
    </submittedName>
</protein>